<reference evidence="10" key="2">
    <citation type="submission" date="2016-01" db="EMBL/GenBank/DDBJ databases">
        <title>Complete genome sequence of Agromyces aureus AR33T and comparison with related organisms.</title>
        <authorList>
            <person name="Corretto E."/>
            <person name="Antonielli L."/>
            <person name="Sessitsch A."/>
            <person name="Brader G."/>
        </authorList>
    </citation>
    <scope>NUCLEOTIDE SEQUENCE [LARGE SCALE GENOMIC DNA]</scope>
    <source>
        <strain evidence="10">AR33</strain>
    </source>
</reference>
<dbReference type="PANTHER" id="PTHR30353:SF0">
    <property type="entry name" value="TRANSMEMBRANE PROTEIN"/>
    <property type="match status" value="1"/>
</dbReference>
<dbReference type="PANTHER" id="PTHR30353">
    <property type="entry name" value="INNER MEMBRANE PROTEIN DEDA-RELATED"/>
    <property type="match status" value="1"/>
</dbReference>
<accession>A0A191WGY1</accession>
<comment type="subcellular location">
    <subcellularLocation>
        <location evidence="1 7">Cell membrane</location>
        <topology evidence="1 7">Multi-pass membrane protein</topology>
    </subcellularLocation>
</comment>
<sequence>MDLDAIAASSWVLPVLFAFVVGDAFLVVLPSETLVVALGALAASTGSPSLWAVVPVAAAGAVVGDLCCYLIGRRVGLDRWAWQRRGRVGRALERARDTVHRRTAVLVFTARYVPFARIAVNLAAGAGGVPLRRYLPLSLAAGFAWACYNVGVGALIGAAFGDQPLLATLVSIPVAIVLGLGIDRLIASRSTPDASRATPPRDRR</sequence>
<feature type="transmembrane region" description="Helical" evidence="7">
    <location>
        <begin position="12"/>
        <end position="30"/>
    </location>
</feature>
<feature type="transmembrane region" description="Helical" evidence="7">
    <location>
        <begin position="50"/>
        <end position="72"/>
    </location>
</feature>
<evidence type="ECO:0000256" key="4">
    <source>
        <dbReference type="ARBA" id="ARBA00022692"/>
    </source>
</evidence>
<keyword evidence="6 7" id="KW-0472">Membrane</keyword>
<keyword evidence="5 7" id="KW-1133">Transmembrane helix</keyword>
<keyword evidence="3 7" id="KW-1003">Cell membrane</keyword>
<dbReference type="KEGG" id="agy:ATC03_12940"/>
<evidence type="ECO:0000313" key="9">
    <source>
        <dbReference type="EMBL" id="ANJ27482.1"/>
    </source>
</evidence>
<keyword evidence="4 7" id="KW-0812">Transmembrane</keyword>
<reference evidence="9 10" key="1">
    <citation type="journal article" date="2016" name="Int. J. Syst. Evol. Microbiol.">
        <title>Agromyces aureus sp. nov., isolated from the rhizosphere of Salix caprea L. grown in a heavy-metal-contaminated soil.</title>
        <authorList>
            <person name="Corretto E."/>
            <person name="Antonielli L."/>
            <person name="Sessitsch A."/>
            <person name="Compant S."/>
            <person name="Gorfer M."/>
            <person name="Kuffner M."/>
            <person name="Brader G."/>
        </authorList>
    </citation>
    <scope>NUCLEOTIDE SEQUENCE [LARGE SCALE GENOMIC DNA]</scope>
    <source>
        <strain evidence="9 10">AR33</strain>
    </source>
</reference>
<keyword evidence="10" id="KW-1185">Reference proteome</keyword>
<evidence type="ECO:0000256" key="2">
    <source>
        <dbReference type="ARBA" id="ARBA00010792"/>
    </source>
</evidence>
<feature type="domain" description="VTT" evidence="8">
    <location>
        <begin position="29"/>
        <end position="154"/>
    </location>
</feature>
<dbReference type="STRING" id="453304.ATC03_12940"/>
<proteinExistence type="inferred from homology"/>
<dbReference type="InterPro" id="IPR032818">
    <property type="entry name" value="DedA-like"/>
</dbReference>
<dbReference type="OrthoDB" id="162303at2"/>
<feature type="transmembrane region" description="Helical" evidence="7">
    <location>
        <begin position="139"/>
        <end position="160"/>
    </location>
</feature>
<feature type="transmembrane region" description="Helical" evidence="7">
    <location>
        <begin position="166"/>
        <end position="186"/>
    </location>
</feature>
<evidence type="ECO:0000256" key="1">
    <source>
        <dbReference type="ARBA" id="ARBA00004651"/>
    </source>
</evidence>
<dbReference type="InterPro" id="IPR032816">
    <property type="entry name" value="VTT_dom"/>
</dbReference>
<name>A0A191WGY1_9MICO</name>
<evidence type="ECO:0000313" key="10">
    <source>
        <dbReference type="Proteomes" id="UP000078437"/>
    </source>
</evidence>
<organism evidence="9 10">
    <name type="scientific">Agromyces aureus</name>
    <dbReference type="NCBI Taxonomy" id="453304"/>
    <lineage>
        <taxon>Bacteria</taxon>
        <taxon>Bacillati</taxon>
        <taxon>Actinomycetota</taxon>
        <taxon>Actinomycetes</taxon>
        <taxon>Micrococcales</taxon>
        <taxon>Microbacteriaceae</taxon>
        <taxon>Agromyces</taxon>
    </lineage>
</organism>
<dbReference type="EMBL" id="CP013979">
    <property type="protein sequence ID" value="ANJ27482.1"/>
    <property type="molecule type" value="Genomic_DNA"/>
</dbReference>
<evidence type="ECO:0000256" key="6">
    <source>
        <dbReference type="ARBA" id="ARBA00023136"/>
    </source>
</evidence>
<dbReference type="Proteomes" id="UP000078437">
    <property type="component" value="Chromosome"/>
</dbReference>
<comment type="similarity">
    <text evidence="2 7">Belongs to the DedA family.</text>
</comment>
<evidence type="ECO:0000256" key="7">
    <source>
        <dbReference type="RuleBase" id="RU367016"/>
    </source>
</evidence>
<gene>
    <name evidence="9" type="ORF">ATC03_12940</name>
</gene>
<dbReference type="GO" id="GO:0005886">
    <property type="term" value="C:plasma membrane"/>
    <property type="evidence" value="ECO:0007669"/>
    <property type="project" value="UniProtKB-SubCell"/>
</dbReference>
<evidence type="ECO:0000259" key="8">
    <source>
        <dbReference type="Pfam" id="PF09335"/>
    </source>
</evidence>
<evidence type="ECO:0000256" key="5">
    <source>
        <dbReference type="ARBA" id="ARBA00022989"/>
    </source>
</evidence>
<dbReference type="RefSeq" id="WP_067877778.1">
    <property type="nucleotide sequence ID" value="NZ_CP013979.1"/>
</dbReference>
<protein>
    <recommendedName>
        <fullName evidence="8">VTT domain-containing protein</fullName>
    </recommendedName>
</protein>
<evidence type="ECO:0000256" key="3">
    <source>
        <dbReference type="ARBA" id="ARBA00022475"/>
    </source>
</evidence>
<dbReference type="Pfam" id="PF09335">
    <property type="entry name" value="VTT_dom"/>
    <property type="match status" value="1"/>
</dbReference>
<dbReference type="AlphaFoldDB" id="A0A191WGY1"/>